<comment type="function">
    <text evidence="1">Catalyzes the conversion of 3-dehydroshikimate to protocatechuate (3,4-dihydroxybenzoate), a common intermediate of quinate and shikimate degradation pathways.</text>
</comment>
<dbReference type="GO" id="GO:0046279">
    <property type="term" value="P:3,4-dihydroxybenzoate biosynthetic process"/>
    <property type="evidence" value="ECO:0007669"/>
    <property type="project" value="UniProtKB-UniRule"/>
</dbReference>
<protein>
    <recommendedName>
        <fullName evidence="1">3-dehydroshikimate dehydratase</fullName>
        <shortName evidence="1">DSD</shortName>
        <ecNumber evidence="1">4.2.1.118</ecNumber>
    </recommendedName>
</protein>
<dbReference type="HAMAP" id="MF_02238">
    <property type="entry name" value="DSD"/>
    <property type="match status" value="1"/>
</dbReference>
<feature type="domain" description="VOC" evidence="3">
    <location>
        <begin position="429"/>
        <end position="573"/>
    </location>
</feature>
<dbReference type="Proteomes" id="UP000236754">
    <property type="component" value="Unassembled WGS sequence"/>
</dbReference>
<dbReference type="UniPathway" id="UPA00088"/>
<dbReference type="Gene3D" id="3.10.180.10">
    <property type="entry name" value="2,3-Dihydroxybiphenyl 1,2-Dioxygenase, domain 1"/>
    <property type="match status" value="2"/>
</dbReference>
<dbReference type="SUPFAM" id="SSF54593">
    <property type="entry name" value="Glyoxalase/Bleomycin resistance protein/Dihydroxybiphenyl dioxygenase"/>
    <property type="match status" value="1"/>
</dbReference>
<dbReference type="InterPro" id="IPR013022">
    <property type="entry name" value="Xyl_isomerase-like_TIM-brl"/>
</dbReference>
<comment type="cofactor">
    <cofactor evidence="1">
        <name>a divalent metal cation</name>
        <dbReference type="ChEBI" id="CHEBI:60240"/>
    </cofactor>
</comment>
<keyword evidence="1" id="KW-0479">Metal-binding</keyword>
<gene>
    <name evidence="4" type="ORF">SAMN05216223_113193</name>
</gene>
<evidence type="ECO:0000256" key="1">
    <source>
        <dbReference type="HAMAP-Rule" id="MF_02238"/>
    </source>
</evidence>
<feature type="chain" id="PRO_5038523313" description="3-dehydroshikimate dehydratase" evidence="2">
    <location>
        <begin position="20"/>
        <end position="607"/>
    </location>
</feature>
<dbReference type="InterPro" id="IPR036237">
    <property type="entry name" value="Xyl_isomerase-like_sf"/>
</dbReference>
<dbReference type="GO" id="GO:0046872">
    <property type="term" value="F:metal ion binding"/>
    <property type="evidence" value="ECO:0007669"/>
    <property type="project" value="UniProtKB-UniRule"/>
</dbReference>
<feature type="binding site" evidence="1">
    <location>
        <position position="165"/>
    </location>
    <ligand>
        <name>a divalent metal cation</name>
        <dbReference type="ChEBI" id="CHEBI:60240"/>
        <note>catalytic</note>
    </ligand>
</feature>
<comment type="similarity">
    <text evidence="1">Belongs to the bacterial two-domain DSD family.</text>
</comment>
<dbReference type="OrthoDB" id="9780241at2"/>
<feature type="binding site" evidence="1">
    <location>
        <position position="191"/>
    </location>
    <ligand>
        <name>a divalent metal cation</name>
        <dbReference type="ChEBI" id="CHEBI:60240"/>
        <note>catalytic</note>
    </ligand>
</feature>
<name>A0A1H6DC47_9ACTN</name>
<proteinExistence type="inferred from homology"/>
<dbReference type="GO" id="GO:0051213">
    <property type="term" value="F:dioxygenase activity"/>
    <property type="evidence" value="ECO:0007669"/>
    <property type="project" value="UniProtKB-KW"/>
</dbReference>
<keyword evidence="5" id="KW-1185">Reference proteome</keyword>
<keyword evidence="4" id="KW-0223">Dioxygenase</keyword>
<dbReference type="PANTHER" id="PTHR12110:SF21">
    <property type="entry name" value="XYLOSE ISOMERASE-LIKE TIM BARREL DOMAIN-CONTAINING PROTEIN"/>
    <property type="match status" value="1"/>
</dbReference>
<evidence type="ECO:0000259" key="3">
    <source>
        <dbReference type="PROSITE" id="PS51819"/>
    </source>
</evidence>
<evidence type="ECO:0000256" key="2">
    <source>
        <dbReference type="SAM" id="SignalP"/>
    </source>
</evidence>
<comment type="catalytic activity">
    <reaction evidence="1">
        <text>3-dehydroshikimate = 3,4-dihydroxybenzoate + H2O</text>
        <dbReference type="Rhea" id="RHEA:24848"/>
        <dbReference type="ChEBI" id="CHEBI:15377"/>
        <dbReference type="ChEBI" id="CHEBI:16630"/>
        <dbReference type="ChEBI" id="CHEBI:36241"/>
        <dbReference type="EC" id="4.2.1.118"/>
    </reaction>
</comment>
<feature type="binding site" evidence="1">
    <location>
        <position position="581"/>
    </location>
    <ligand>
        <name>Mg(2+)</name>
        <dbReference type="ChEBI" id="CHEBI:18420"/>
    </ligand>
</feature>
<keyword evidence="4" id="KW-0560">Oxidoreductase</keyword>
<dbReference type="InterPro" id="IPR050312">
    <property type="entry name" value="IolE/XylAMocC-like"/>
</dbReference>
<dbReference type="Pfam" id="PF00903">
    <property type="entry name" value="Glyoxalase"/>
    <property type="match status" value="1"/>
</dbReference>
<dbReference type="PANTHER" id="PTHR12110">
    <property type="entry name" value="HYDROXYPYRUVATE ISOMERASE"/>
    <property type="match status" value="1"/>
</dbReference>
<evidence type="ECO:0000313" key="4">
    <source>
        <dbReference type="EMBL" id="SEG82732.1"/>
    </source>
</evidence>
<evidence type="ECO:0000313" key="5">
    <source>
        <dbReference type="Proteomes" id="UP000236754"/>
    </source>
</evidence>
<keyword evidence="4" id="KW-0670">Pyruvate</keyword>
<comment type="pathway">
    <text evidence="1">Aromatic compound metabolism; 3,4-dihydroxybenzoate biosynthesis.</text>
</comment>
<dbReference type="GO" id="GO:0046565">
    <property type="term" value="F:3-dehydroshikimate dehydratase activity"/>
    <property type="evidence" value="ECO:0007669"/>
    <property type="project" value="UniProtKB-UniRule"/>
</dbReference>
<dbReference type="EMBL" id="FNVU01000013">
    <property type="protein sequence ID" value="SEG82732.1"/>
    <property type="molecule type" value="Genomic_DNA"/>
</dbReference>
<dbReference type="InterPro" id="IPR037523">
    <property type="entry name" value="VOC_core"/>
</dbReference>
<dbReference type="PROSITE" id="PS51819">
    <property type="entry name" value="VOC"/>
    <property type="match status" value="2"/>
</dbReference>
<organism evidence="4 5">
    <name type="scientific">Actinacidiphila yanglinensis</name>
    <dbReference type="NCBI Taxonomy" id="310779"/>
    <lineage>
        <taxon>Bacteria</taxon>
        <taxon>Bacillati</taxon>
        <taxon>Actinomycetota</taxon>
        <taxon>Actinomycetes</taxon>
        <taxon>Kitasatosporales</taxon>
        <taxon>Streptomycetaceae</taxon>
        <taxon>Actinacidiphila</taxon>
    </lineage>
</organism>
<dbReference type="Gene3D" id="3.20.20.150">
    <property type="entry name" value="Divalent-metal-dependent TIM barrel enzymes"/>
    <property type="match status" value="1"/>
</dbReference>
<feature type="binding site" evidence="1">
    <location>
        <position position="432"/>
    </location>
    <ligand>
        <name>Mg(2+)</name>
        <dbReference type="ChEBI" id="CHEBI:18420"/>
    </ligand>
</feature>
<dbReference type="InterPro" id="IPR043700">
    <property type="entry name" value="DSD"/>
</dbReference>
<accession>A0A1H6DC47</accession>
<dbReference type="AlphaFoldDB" id="A0A1H6DC47"/>
<feature type="binding site" evidence="1">
    <location>
        <position position="505"/>
    </location>
    <ligand>
        <name>Mg(2+)</name>
        <dbReference type="ChEBI" id="CHEBI:18420"/>
    </ligand>
</feature>
<feature type="domain" description="VOC" evidence="3">
    <location>
        <begin position="281"/>
        <end position="392"/>
    </location>
</feature>
<keyword evidence="2" id="KW-0732">Signal</keyword>
<reference evidence="4 5" key="1">
    <citation type="submission" date="2016-10" db="EMBL/GenBank/DDBJ databases">
        <authorList>
            <person name="de Groot N.N."/>
        </authorList>
    </citation>
    <scope>NUCLEOTIDE SEQUENCE [LARGE SCALE GENOMIC DNA]</scope>
    <source>
        <strain evidence="4 5">CGMCC 4.2023</strain>
    </source>
</reference>
<dbReference type="InterPro" id="IPR004360">
    <property type="entry name" value="Glyas_Fos-R_dOase_dom"/>
</dbReference>
<feature type="signal peptide" evidence="2">
    <location>
        <begin position="1"/>
        <end position="19"/>
    </location>
</feature>
<feature type="binding site" evidence="1">
    <location>
        <position position="239"/>
    </location>
    <ligand>
        <name>a divalent metal cation</name>
        <dbReference type="ChEBI" id="CHEBI:60240"/>
        <note>catalytic</note>
    </ligand>
</feature>
<keyword evidence="1" id="KW-0456">Lyase</keyword>
<dbReference type="SUPFAM" id="SSF51658">
    <property type="entry name" value="Xylose isomerase-like"/>
    <property type="match status" value="1"/>
</dbReference>
<sequence>MRRAIATVCLGGTLPAKLAAAAAAGFDAVEIFEPDLLSTPLRPAQVRERCADLGLGIDLYQPFRDAEGLTPPEFARVMHRLDAKLETMHQLGTDLLLVCSNVARDTIADDSLTAEQLVLMADRAQQAGVRLAYEALAWGRHVNTVDHAWKIVESCDHPALGLCLDSFHILARGTDPALLASVPGEKMFFLQLADAPRIGVDMLQWSRHWRSFPGQGDFDLAGFMESVLQAGYTGPWSLEVFNDVFRQADTASTAIDAMRSLLILEEQVHPGALPAAPAPQEVCFAELAAADPEPLVGLLSGLGFTRTGRHLNKPVDLWEQGRARILLNTAGYRDRDGAAVAAIGLETREPESLAARAEALKVPAALRRHSPGESRVPCVEAPDGTQMFLCTTDVSRRGGWIADFPTLHQGNTGTGTAVQAIGSEEQVIGIDHLALTQPWHRFDEAVLFHRAVLGLAVHPTLDLADPYGLFRSRAMTSAGSREQPGVRIALNVAPAPDPHISAGQHIALACRDVRAAVRDARARGVSFLPIPGNYYSDLAARFALDEEFLSELRELQLMYDRDDAGELLHCYTLSVGPLCVELLQRVGGYEGFGAANAPVRLAVQHAA</sequence>
<dbReference type="Pfam" id="PF01261">
    <property type="entry name" value="AP_endonuc_2"/>
    <property type="match status" value="1"/>
</dbReference>
<dbReference type="EC" id="4.2.1.118" evidence="1"/>
<dbReference type="InterPro" id="IPR029068">
    <property type="entry name" value="Glyas_Bleomycin-R_OHBP_Dase"/>
</dbReference>
<feature type="binding site" evidence="1">
    <location>
        <position position="134"/>
    </location>
    <ligand>
        <name>a divalent metal cation</name>
        <dbReference type="ChEBI" id="CHEBI:60240"/>
        <note>catalytic</note>
    </ligand>
</feature>